<keyword evidence="1" id="KW-0812">Transmembrane</keyword>
<feature type="domain" description="Thioredoxin" evidence="2">
    <location>
        <begin position="518"/>
        <end position="662"/>
    </location>
</feature>
<evidence type="ECO:0000313" key="3">
    <source>
        <dbReference type="EMBL" id="WAQ95939.1"/>
    </source>
</evidence>
<dbReference type="EMBL" id="CP111013">
    <property type="protein sequence ID" value="WAQ95939.1"/>
    <property type="molecule type" value="Genomic_DNA"/>
</dbReference>
<organism evidence="3 4">
    <name type="scientific">Mya arenaria</name>
    <name type="common">Soft-shell clam</name>
    <dbReference type="NCBI Taxonomy" id="6604"/>
    <lineage>
        <taxon>Eukaryota</taxon>
        <taxon>Metazoa</taxon>
        <taxon>Spiralia</taxon>
        <taxon>Lophotrochozoa</taxon>
        <taxon>Mollusca</taxon>
        <taxon>Bivalvia</taxon>
        <taxon>Autobranchia</taxon>
        <taxon>Heteroconchia</taxon>
        <taxon>Euheterodonta</taxon>
        <taxon>Imparidentia</taxon>
        <taxon>Neoheterodontei</taxon>
        <taxon>Myida</taxon>
        <taxon>Myoidea</taxon>
        <taxon>Myidae</taxon>
        <taxon>Mya</taxon>
    </lineage>
</organism>
<sequence>MERSSNSNRTSPVESKGRVLRCIRILQILLKVMLAISLTVLILVYFETGESFHEKQITKPADLPKKFFPTHSYVVDFPFGNLQPIIKLLEDEEMIFVMYYATWCAESIRVRNEYIQAARVLSSTVKFVAVNCFYTSGECRQRMKFLSFPEMFIYHTGVLDGYRFTGIKEAEYLVKFVENFLFPIKPLLTEREINEFSVQSDNTVIDFYQPVRFGVVRKARLAQLLDLNTPGRFVLGRMGNTTLKYPLFYNMTARNISNWIMTNKQNSISPWLVPPLTKSLTLSVPMQQGAAVRLASIAYRACDNRTGFYQRVLTAYLHNTFTQMHKANTLHKKCLEKKSHELSAYPSSCCMCLSDNNRYLEKKSICEYCVQRRSANSETICNLDLQSNAKPEFSTHLVNSCSDFYQFYNINEHHSVCCKDKMSSVSSEKYRKFQGKFRQSTDKYVINGDRTFMQQYLSKLTLQKTKSLLSLKDLIGSLTTNSDIRNANMTGLQCRTNKTVNFYYVDTRFVMNYTEGHLSRFRRSSDETTPSECVTDGRSVCVLEINAETFPNVVMDPTKDVVVLYYTHWCGFCRQVSQAFLSAASYFMHNTNILFARVNADNNDLPWEFTVDRFPTIIFFPARRKADSVVFPDNKLKTVPNLVKFILNYANFSLQVDTAVSACTEHCVARNREKILTRMEKLRLVIGQLTRRGNAVSSLTPESEIQRKHLESARSAIIRARNVKQFKLRKAQILNSYLQNNWKHLDKKMIHSYIESNLAL</sequence>
<name>A0ABY7DE48_MYAAR</name>
<dbReference type="Pfam" id="PF26234">
    <property type="entry name" value="TXNDC11_2nd"/>
    <property type="match status" value="1"/>
</dbReference>
<evidence type="ECO:0000259" key="2">
    <source>
        <dbReference type="PROSITE" id="PS51352"/>
    </source>
</evidence>
<dbReference type="InterPro" id="IPR036249">
    <property type="entry name" value="Thioredoxin-like_sf"/>
</dbReference>
<dbReference type="CDD" id="cd02995">
    <property type="entry name" value="PDI_a_PDI_a'_C"/>
    <property type="match status" value="1"/>
</dbReference>
<dbReference type="InterPro" id="IPR052792">
    <property type="entry name" value="Thioredoxin_dom-contain_11"/>
</dbReference>
<keyword evidence="1" id="KW-0472">Membrane</keyword>
<reference evidence="3" key="1">
    <citation type="submission" date="2022-11" db="EMBL/GenBank/DDBJ databases">
        <title>Centuries of genome instability and evolution in soft-shell clam transmissible cancer (bioRxiv).</title>
        <authorList>
            <person name="Hart S.F.M."/>
            <person name="Yonemitsu M.A."/>
            <person name="Giersch R.M."/>
            <person name="Beal B.F."/>
            <person name="Arriagada G."/>
            <person name="Davis B.W."/>
            <person name="Ostrander E.A."/>
            <person name="Goff S.P."/>
            <person name="Metzger M.J."/>
        </authorList>
    </citation>
    <scope>NUCLEOTIDE SEQUENCE</scope>
    <source>
        <strain evidence="3">MELC-2E11</strain>
        <tissue evidence="3">Siphon/mantle</tissue>
    </source>
</reference>
<dbReference type="PANTHER" id="PTHR46497:SF1">
    <property type="entry name" value="THIOREDOXIN DOMAIN-CONTAINING PROTEIN 11"/>
    <property type="match status" value="1"/>
</dbReference>
<dbReference type="SUPFAM" id="SSF52833">
    <property type="entry name" value="Thioredoxin-like"/>
    <property type="match status" value="2"/>
</dbReference>
<proteinExistence type="predicted"/>
<dbReference type="InterPro" id="IPR013766">
    <property type="entry name" value="Thioredoxin_domain"/>
</dbReference>
<dbReference type="Proteomes" id="UP001164746">
    <property type="component" value="Chromosome 2"/>
</dbReference>
<feature type="transmembrane region" description="Helical" evidence="1">
    <location>
        <begin position="28"/>
        <end position="46"/>
    </location>
</feature>
<evidence type="ECO:0000313" key="4">
    <source>
        <dbReference type="Proteomes" id="UP001164746"/>
    </source>
</evidence>
<dbReference type="PANTHER" id="PTHR46497">
    <property type="entry name" value="THIOREDOXIN DOMAIN-CONTAINING PROTEIN 11"/>
    <property type="match status" value="1"/>
</dbReference>
<dbReference type="Pfam" id="PF00085">
    <property type="entry name" value="Thioredoxin"/>
    <property type="match status" value="2"/>
</dbReference>
<protein>
    <submittedName>
        <fullName evidence="3">TXD11-like protein</fullName>
    </submittedName>
</protein>
<dbReference type="PROSITE" id="PS51352">
    <property type="entry name" value="THIOREDOXIN_2"/>
    <property type="match status" value="1"/>
</dbReference>
<evidence type="ECO:0000256" key="1">
    <source>
        <dbReference type="SAM" id="Phobius"/>
    </source>
</evidence>
<gene>
    <name evidence="3" type="ORF">MAR_028629</name>
</gene>
<keyword evidence="1" id="KW-1133">Transmembrane helix</keyword>
<dbReference type="InterPro" id="IPR058777">
    <property type="entry name" value="TXNDC11_thioredoxin"/>
</dbReference>
<keyword evidence="4" id="KW-1185">Reference proteome</keyword>
<accession>A0ABY7DE48</accession>
<dbReference type="Gene3D" id="3.40.30.10">
    <property type="entry name" value="Glutaredoxin"/>
    <property type="match status" value="2"/>
</dbReference>